<keyword evidence="2 4" id="KW-0479">Metal-binding</keyword>
<dbReference type="InterPro" id="IPR036909">
    <property type="entry name" value="Cyt_c-like_dom_sf"/>
</dbReference>
<dbReference type="GO" id="GO:0046872">
    <property type="term" value="F:metal ion binding"/>
    <property type="evidence" value="ECO:0007669"/>
    <property type="project" value="UniProtKB-KW"/>
</dbReference>
<dbReference type="OrthoDB" id="595375at2"/>
<dbReference type="Pfam" id="PF00034">
    <property type="entry name" value="Cytochrom_C"/>
    <property type="match status" value="1"/>
</dbReference>
<accession>A0A101JPA2</accession>
<dbReference type="RefSeq" id="WP_059138820.1">
    <property type="nucleotide sequence ID" value="NZ_LMBR01000102.1"/>
</dbReference>
<reference evidence="6 7" key="1">
    <citation type="submission" date="2015-10" db="EMBL/GenBank/DDBJ databases">
        <title>Draft Genome Sequence of Chlorobium limicola strain Frasassi Growing under Artificial Lighting in the Frasassi Cave System.</title>
        <authorList>
            <person name="Mansor M."/>
            <person name="Macalady J."/>
        </authorList>
    </citation>
    <scope>NUCLEOTIDE SEQUENCE [LARGE SCALE GENOMIC DNA]</scope>
    <source>
        <strain evidence="6 7">Frasassi</strain>
    </source>
</reference>
<dbReference type="PROSITE" id="PS51007">
    <property type="entry name" value="CYTC"/>
    <property type="match status" value="1"/>
</dbReference>
<evidence type="ECO:0000256" key="4">
    <source>
        <dbReference type="PROSITE-ProRule" id="PRU00433"/>
    </source>
</evidence>
<evidence type="ECO:0000256" key="3">
    <source>
        <dbReference type="ARBA" id="ARBA00023004"/>
    </source>
</evidence>
<gene>
    <name evidence="6" type="ORF">ASB62_04570</name>
</gene>
<evidence type="ECO:0000313" key="7">
    <source>
        <dbReference type="Proteomes" id="UP000053937"/>
    </source>
</evidence>
<dbReference type="InterPro" id="IPR009056">
    <property type="entry name" value="Cyt_c-like_dom"/>
</dbReference>
<keyword evidence="7" id="KW-1185">Reference proteome</keyword>
<keyword evidence="1 4" id="KW-0349">Heme</keyword>
<sequence length="139" mass="15271">MKNVLYLCIFSCIASGLPLSDATAKTADGRAIFDRSCSLCHSINPPPKSAPPVVPLANRYHMKFQTKEQGVAYMAAFLKKPDRNKAVDPQAVSRFGLMPTLPLTDAERKAVAAWFWDQYNPEMGGGRGIGGGQRRLMNR</sequence>
<name>A0A101JPA2_CHLLI</name>
<feature type="domain" description="Cytochrome c" evidence="5">
    <location>
        <begin position="24"/>
        <end position="119"/>
    </location>
</feature>
<evidence type="ECO:0000256" key="1">
    <source>
        <dbReference type="ARBA" id="ARBA00022617"/>
    </source>
</evidence>
<protein>
    <submittedName>
        <fullName evidence="6">Cytochrome C</fullName>
    </submittedName>
</protein>
<proteinExistence type="predicted"/>
<dbReference type="SUPFAM" id="SSF46626">
    <property type="entry name" value="Cytochrome c"/>
    <property type="match status" value="1"/>
</dbReference>
<comment type="caution">
    <text evidence="6">The sequence shown here is derived from an EMBL/GenBank/DDBJ whole genome shotgun (WGS) entry which is preliminary data.</text>
</comment>
<dbReference type="AlphaFoldDB" id="A0A101JPA2"/>
<evidence type="ECO:0000313" key="6">
    <source>
        <dbReference type="EMBL" id="KUL30153.1"/>
    </source>
</evidence>
<dbReference type="EMBL" id="LMBR01000102">
    <property type="protein sequence ID" value="KUL30153.1"/>
    <property type="molecule type" value="Genomic_DNA"/>
</dbReference>
<dbReference type="GO" id="GO:0009055">
    <property type="term" value="F:electron transfer activity"/>
    <property type="evidence" value="ECO:0007669"/>
    <property type="project" value="InterPro"/>
</dbReference>
<organism evidence="6 7">
    <name type="scientific">Chlorobium limicola</name>
    <dbReference type="NCBI Taxonomy" id="1092"/>
    <lineage>
        <taxon>Bacteria</taxon>
        <taxon>Pseudomonadati</taxon>
        <taxon>Chlorobiota</taxon>
        <taxon>Chlorobiia</taxon>
        <taxon>Chlorobiales</taxon>
        <taxon>Chlorobiaceae</taxon>
        <taxon>Chlorobium/Pelodictyon group</taxon>
        <taxon>Chlorobium</taxon>
    </lineage>
</organism>
<evidence type="ECO:0000259" key="5">
    <source>
        <dbReference type="PROSITE" id="PS51007"/>
    </source>
</evidence>
<dbReference type="Gene3D" id="1.10.760.10">
    <property type="entry name" value="Cytochrome c-like domain"/>
    <property type="match status" value="1"/>
</dbReference>
<dbReference type="GO" id="GO:0020037">
    <property type="term" value="F:heme binding"/>
    <property type="evidence" value="ECO:0007669"/>
    <property type="project" value="InterPro"/>
</dbReference>
<keyword evidence="3 4" id="KW-0408">Iron</keyword>
<dbReference type="Proteomes" id="UP000053937">
    <property type="component" value="Unassembled WGS sequence"/>
</dbReference>
<evidence type="ECO:0000256" key="2">
    <source>
        <dbReference type="ARBA" id="ARBA00022723"/>
    </source>
</evidence>